<reference evidence="3 4" key="1">
    <citation type="submission" date="2018-06" db="EMBL/GenBank/DDBJ databases">
        <authorList>
            <consortium name="Pathogen Informatics"/>
            <person name="Doyle S."/>
        </authorList>
    </citation>
    <scope>NUCLEOTIDE SEQUENCE [LARGE SCALE GENOMIC DNA]</scope>
    <source>
        <strain evidence="3 4">NCTC13028</strain>
    </source>
</reference>
<evidence type="ECO:0000259" key="2">
    <source>
        <dbReference type="PROSITE" id="PS51677"/>
    </source>
</evidence>
<feature type="domain" description="NodB homology" evidence="2">
    <location>
        <begin position="47"/>
        <end position="240"/>
    </location>
</feature>
<keyword evidence="1" id="KW-1133">Transmembrane helix</keyword>
<dbReference type="RefSeq" id="WP_111921335.1">
    <property type="nucleotide sequence ID" value="NZ_UAWC01000006.1"/>
</dbReference>
<dbReference type="InterPro" id="IPR011330">
    <property type="entry name" value="Glyco_hydro/deAcase_b/a-brl"/>
</dbReference>
<feature type="transmembrane region" description="Helical" evidence="1">
    <location>
        <begin position="12"/>
        <end position="32"/>
    </location>
</feature>
<keyword evidence="1" id="KW-0472">Membrane</keyword>
<dbReference type="GO" id="GO:0016810">
    <property type="term" value="F:hydrolase activity, acting on carbon-nitrogen (but not peptide) bonds"/>
    <property type="evidence" value="ECO:0007669"/>
    <property type="project" value="InterPro"/>
</dbReference>
<proteinExistence type="predicted"/>
<evidence type="ECO:0000313" key="3">
    <source>
        <dbReference type="EMBL" id="SQB34090.1"/>
    </source>
</evidence>
<keyword evidence="3" id="KW-0378">Hydrolase</keyword>
<dbReference type="CDD" id="cd10944">
    <property type="entry name" value="CE4_SmPgdA_like"/>
    <property type="match status" value="1"/>
</dbReference>
<evidence type="ECO:0000313" key="4">
    <source>
        <dbReference type="Proteomes" id="UP000250223"/>
    </source>
</evidence>
<sequence length="262" mass="30137">MDDFRRINKEKIIYILLLAVIISLFTSFKAMAKNYDFQGQGTKNNEKIVFLTFDDGPSENNTLRILNILNKHNVKASFFVVGNKVDSYPNIVRKLKNSGMCILSHSYSHNYKTIYKDVDSFFHDLNKCNATIEKVTGEKTKSYVRLPGGSDNLVCNGKVLADIRNKLISNGIDYVDWNVCSGDAMSRTVDARILKKNVMNQCSMNDFAVVLMHDGYYKTTTVDALNDTIEYLKENNFKFRTFDDLTIEEREKMIQLRVVNRK</sequence>
<organism evidence="3 4">
    <name type="scientific">Clostridium cochlearium</name>
    <dbReference type="NCBI Taxonomy" id="1494"/>
    <lineage>
        <taxon>Bacteria</taxon>
        <taxon>Bacillati</taxon>
        <taxon>Bacillota</taxon>
        <taxon>Clostridia</taxon>
        <taxon>Eubacteriales</taxon>
        <taxon>Clostridiaceae</taxon>
        <taxon>Clostridium</taxon>
    </lineage>
</organism>
<dbReference type="AlphaFoldDB" id="A0A2X2Y6F8"/>
<dbReference type="EMBL" id="UAWC01000006">
    <property type="protein sequence ID" value="SQB34090.1"/>
    <property type="molecule type" value="Genomic_DNA"/>
</dbReference>
<keyword evidence="1" id="KW-0812">Transmembrane</keyword>
<protein>
    <submittedName>
        <fullName evidence="3">Peptidoglycan N-acetylglucosamine deacetylase</fullName>
        <ecNumber evidence="3">3.-.-.-</ecNumber>
        <ecNumber evidence="3">3.5.1.-</ecNumber>
    </submittedName>
</protein>
<dbReference type="InterPro" id="IPR002509">
    <property type="entry name" value="NODB_dom"/>
</dbReference>
<dbReference type="EC" id="3.-.-.-" evidence="3"/>
<dbReference type="SUPFAM" id="SSF88713">
    <property type="entry name" value="Glycoside hydrolase/deacetylase"/>
    <property type="match status" value="1"/>
</dbReference>
<dbReference type="EC" id="3.5.1.-" evidence="3"/>
<dbReference type="Gene3D" id="3.20.20.370">
    <property type="entry name" value="Glycoside hydrolase/deacetylase"/>
    <property type="match status" value="1"/>
</dbReference>
<dbReference type="PROSITE" id="PS51677">
    <property type="entry name" value="NODB"/>
    <property type="match status" value="1"/>
</dbReference>
<dbReference type="PANTHER" id="PTHR10587:SF125">
    <property type="entry name" value="POLYSACCHARIDE DEACETYLASE YHEN-RELATED"/>
    <property type="match status" value="1"/>
</dbReference>
<name>A0A2X2Y6F8_CLOCO</name>
<dbReference type="Pfam" id="PF01522">
    <property type="entry name" value="Polysacc_deac_1"/>
    <property type="match status" value="1"/>
</dbReference>
<dbReference type="GO" id="GO:0005975">
    <property type="term" value="P:carbohydrate metabolic process"/>
    <property type="evidence" value="ECO:0007669"/>
    <property type="project" value="InterPro"/>
</dbReference>
<dbReference type="Proteomes" id="UP000250223">
    <property type="component" value="Unassembled WGS sequence"/>
</dbReference>
<evidence type="ECO:0000256" key="1">
    <source>
        <dbReference type="SAM" id="Phobius"/>
    </source>
</evidence>
<dbReference type="PANTHER" id="PTHR10587">
    <property type="entry name" value="GLYCOSYL TRANSFERASE-RELATED"/>
    <property type="match status" value="1"/>
</dbReference>
<dbReference type="InterPro" id="IPR050248">
    <property type="entry name" value="Polysacc_deacetylase_ArnD"/>
</dbReference>
<accession>A0A2X2Y6F8</accession>
<gene>
    <name evidence="3" type="primary">pdaA_2</name>
    <name evidence="3" type="ORF">NCTC13028_00984</name>
</gene>